<gene>
    <name evidence="22" type="primary">pyk</name>
    <name evidence="22" type="ORF">TICRE_12880</name>
</gene>
<dbReference type="InterPro" id="IPR008279">
    <property type="entry name" value="PEP-util_enz_mobile_dom"/>
</dbReference>
<evidence type="ECO:0000256" key="13">
    <source>
        <dbReference type="ARBA" id="ARBA00022842"/>
    </source>
</evidence>
<comment type="caution">
    <text evidence="22">The sequence shown here is derived from an EMBL/GenBank/DDBJ whole genome shotgun (WGS) entry which is preliminary data.</text>
</comment>
<dbReference type="FunFam" id="2.40.33.10:FF:000001">
    <property type="entry name" value="Pyruvate kinase"/>
    <property type="match status" value="1"/>
</dbReference>
<dbReference type="SUPFAM" id="SSF52935">
    <property type="entry name" value="PK C-terminal domain-like"/>
    <property type="match status" value="1"/>
</dbReference>
<dbReference type="InterPro" id="IPR015795">
    <property type="entry name" value="Pyrv_Knase_C"/>
</dbReference>
<evidence type="ECO:0000256" key="18">
    <source>
        <dbReference type="RuleBase" id="RU000504"/>
    </source>
</evidence>
<evidence type="ECO:0000256" key="14">
    <source>
        <dbReference type="ARBA" id="ARBA00022958"/>
    </source>
</evidence>
<keyword evidence="15 18" id="KW-0324">Glycolysis</keyword>
<dbReference type="GO" id="GO:0016301">
    <property type="term" value="F:kinase activity"/>
    <property type="evidence" value="ECO:0007669"/>
    <property type="project" value="UniProtKB-KW"/>
</dbReference>
<dbReference type="GO" id="GO:0000287">
    <property type="term" value="F:magnesium ion binding"/>
    <property type="evidence" value="ECO:0007669"/>
    <property type="project" value="UniProtKB-UniRule"/>
</dbReference>
<dbReference type="PRINTS" id="PR01050">
    <property type="entry name" value="PYRUVTKNASE"/>
</dbReference>
<dbReference type="Pfam" id="PF00391">
    <property type="entry name" value="PEP-utilizers"/>
    <property type="match status" value="1"/>
</dbReference>
<evidence type="ECO:0000256" key="7">
    <source>
        <dbReference type="ARBA" id="ARBA00018587"/>
    </source>
</evidence>
<dbReference type="InterPro" id="IPR040442">
    <property type="entry name" value="Pyrv_kinase-like_dom_sf"/>
</dbReference>
<comment type="cofactor">
    <cofactor evidence="1">
        <name>Mg(2+)</name>
        <dbReference type="ChEBI" id="CHEBI:18420"/>
    </cofactor>
</comment>
<dbReference type="OrthoDB" id="9812123at2"/>
<dbReference type="NCBIfam" id="TIGR01064">
    <property type="entry name" value="pyruv_kin"/>
    <property type="match status" value="1"/>
</dbReference>
<dbReference type="InterPro" id="IPR036637">
    <property type="entry name" value="Phosphohistidine_dom_sf"/>
</dbReference>
<evidence type="ECO:0000256" key="17">
    <source>
        <dbReference type="NCBIfam" id="TIGR01064"/>
    </source>
</evidence>
<evidence type="ECO:0000256" key="6">
    <source>
        <dbReference type="ARBA" id="ARBA00012142"/>
    </source>
</evidence>
<dbReference type="NCBIfam" id="NF004491">
    <property type="entry name" value="PRK05826.1"/>
    <property type="match status" value="1"/>
</dbReference>
<dbReference type="InterPro" id="IPR018209">
    <property type="entry name" value="Pyrv_Knase_AS"/>
</dbReference>
<dbReference type="Gene3D" id="3.20.20.60">
    <property type="entry name" value="Phosphoenolpyruvate-binding domains"/>
    <property type="match status" value="1"/>
</dbReference>
<comment type="pathway">
    <text evidence="3 18">Carbohydrate degradation; glycolysis; pyruvate from D-glyceraldehyde 3-phosphate: step 5/5.</text>
</comment>
<evidence type="ECO:0000256" key="1">
    <source>
        <dbReference type="ARBA" id="ARBA00001946"/>
    </source>
</evidence>
<dbReference type="PANTHER" id="PTHR11817">
    <property type="entry name" value="PYRUVATE KINASE"/>
    <property type="match status" value="1"/>
</dbReference>
<proteinExistence type="inferred from homology"/>
<dbReference type="FunFam" id="3.20.20.60:FF:000001">
    <property type="entry name" value="Pyruvate kinase"/>
    <property type="match status" value="1"/>
</dbReference>
<dbReference type="SUPFAM" id="SSF52009">
    <property type="entry name" value="Phosphohistidine domain"/>
    <property type="match status" value="1"/>
</dbReference>
<comment type="similarity">
    <text evidence="5 18">Belongs to the pyruvate kinase family.</text>
</comment>
<dbReference type="GO" id="GO:0005524">
    <property type="term" value="F:ATP binding"/>
    <property type="evidence" value="ECO:0007669"/>
    <property type="project" value="UniProtKB-KW"/>
</dbReference>
<evidence type="ECO:0000256" key="15">
    <source>
        <dbReference type="ARBA" id="ARBA00023152"/>
    </source>
</evidence>
<dbReference type="NCBIfam" id="NF004978">
    <property type="entry name" value="PRK06354.1"/>
    <property type="match status" value="1"/>
</dbReference>
<evidence type="ECO:0000256" key="8">
    <source>
        <dbReference type="ARBA" id="ARBA00022679"/>
    </source>
</evidence>
<dbReference type="Gene3D" id="3.40.1380.20">
    <property type="entry name" value="Pyruvate kinase, C-terminal domain"/>
    <property type="match status" value="1"/>
</dbReference>
<dbReference type="UniPathway" id="UPA00109">
    <property type="reaction ID" value="UER00188"/>
</dbReference>
<dbReference type="RefSeq" id="WP_075726285.1">
    <property type="nucleotide sequence ID" value="NZ_LTDM01000019.1"/>
</dbReference>
<evidence type="ECO:0000256" key="9">
    <source>
        <dbReference type="ARBA" id="ARBA00022723"/>
    </source>
</evidence>
<dbReference type="SUPFAM" id="SSF51621">
    <property type="entry name" value="Phosphoenolpyruvate/pyruvate domain"/>
    <property type="match status" value="1"/>
</dbReference>
<evidence type="ECO:0000256" key="10">
    <source>
        <dbReference type="ARBA" id="ARBA00022741"/>
    </source>
</evidence>
<evidence type="ECO:0000256" key="3">
    <source>
        <dbReference type="ARBA" id="ARBA00004997"/>
    </source>
</evidence>
<evidence type="ECO:0000313" key="23">
    <source>
        <dbReference type="Proteomes" id="UP000186112"/>
    </source>
</evidence>
<dbReference type="EMBL" id="LTDM01000019">
    <property type="protein sequence ID" value="OLS02748.1"/>
    <property type="molecule type" value="Genomic_DNA"/>
</dbReference>
<evidence type="ECO:0000256" key="12">
    <source>
        <dbReference type="ARBA" id="ARBA00022840"/>
    </source>
</evidence>
<dbReference type="SUPFAM" id="SSF50800">
    <property type="entry name" value="PK beta-barrel domain-like"/>
    <property type="match status" value="1"/>
</dbReference>
<dbReference type="InterPro" id="IPR011037">
    <property type="entry name" value="Pyrv_Knase-like_insert_dom_sf"/>
</dbReference>
<dbReference type="Proteomes" id="UP000186112">
    <property type="component" value="Unassembled WGS sequence"/>
</dbReference>
<comment type="cofactor">
    <cofactor evidence="2">
        <name>K(+)</name>
        <dbReference type="ChEBI" id="CHEBI:29103"/>
    </cofactor>
</comment>
<feature type="domain" description="Pyruvate kinase barrel" evidence="19">
    <location>
        <begin position="1"/>
        <end position="323"/>
    </location>
</feature>
<keyword evidence="11 18" id="KW-0418">Kinase</keyword>
<keyword evidence="12" id="KW-0067">ATP-binding</keyword>
<keyword evidence="8 18" id="KW-0808">Transferase</keyword>
<dbReference type="GO" id="GO:0030955">
    <property type="term" value="F:potassium ion binding"/>
    <property type="evidence" value="ECO:0007669"/>
    <property type="project" value="UniProtKB-UniRule"/>
</dbReference>
<evidence type="ECO:0000259" key="19">
    <source>
        <dbReference type="Pfam" id="PF00224"/>
    </source>
</evidence>
<keyword evidence="9" id="KW-0479">Metal-binding</keyword>
<evidence type="ECO:0000313" key="22">
    <source>
        <dbReference type="EMBL" id="OLS02748.1"/>
    </source>
</evidence>
<keyword evidence="13 18" id="KW-0460">Magnesium</keyword>
<evidence type="ECO:0000259" key="20">
    <source>
        <dbReference type="Pfam" id="PF00391"/>
    </source>
</evidence>
<dbReference type="EC" id="2.7.1.40" evidence="6 17"/>
<dbReference type="GO" id="GO:0004743">
    <property type="term" value="F:pyruvate kinase activity"/>
    <property type="evidence" value="ECO:0007669"/>
    <property type="project" value="UniProtKB-UniRule"/>
</dbReference>
<keyword evidence="16 22" id="KW-0670">Pyruvate</keyword>
<dbReference type="Gene3D" id="3.50.30.10">
    <property type="entry name" value="Phosphohistidine domain"/>
    <property type="match status" value="1"/>
</dbReference>
<keyword evidence="14" id="KW-0630">Potassium</keyword>
<accession>A0A1U7M6C9</accession>
<comment type="similarity">
    <text evidence="4">In the C-terminal section; belongs to the PEP-utilizing enzyme family.</text>
</comment>
<dbReference type="Gene3D" id="2.40.33.10">
    <property type="entry name" value="PK beta-barrel domain-like"/>
    <property type="match status" value="1"/>
</dbReference>
<feature type="domain" description="PEP-utilising enzyme mobile" evidence="20">
    <location>
        <begin position="503"/>
        <end position="574"/>
    </location>
</feature>
<protein>
    <recommendedName>
        <fullName evidence="7 17">Pyruvate kinase</fullName>
        <ecNumber evidence="6 17">2.7.1.40</ecNumber>
    </recommendedName>
</protein>
<dbReference type="InterPro" id="IPR015806">
    <property type="entry name" value="Pyrv_Knase_insert_dom_sf"/>
</dbReference>
<comment type="catalytic activity">
    <reaction evidence="18">
        <text>pyruvate + ATP = phosphoenolpyruvate + ADP + H(+)</text>
        <dbReference type="Rhea" id="RHEA:18157"/>
        <dbReference type="ChEBI" id="CHEBI:15361"/>
        <dbReference type="ChEBI" id="CHEBI:15378"/>
        <dbReference type="ChEBI" id="CHEBI:30616"/>
        <dbReference type="ChEBI" id="CHEBI:58702"/>
        <dbReference type="ChEBI" id="CHEBI:456216"/>
        <dbReference type="EC" id="2.7.1.40"/>
    </reaction>
</comment>
<evidence type="ECO:0000256" key="4">
    <source>
        <dbReference type="ARBA" id="ARBA00006237"/>
    </source>
</evidence>
<dbReference type="Pfam" id="PF00224">
    <property type="entry name" value="PK"/>
    <property type="match status" value="1"/>
</dbReference>
<dbReference type="InterPro" id="IPR015793">
    <property type="entry name" value="Pyrv_Knase_brl"/>
</dbReference>
<keyword evidence="10" id="KW-0547">Nucleotide-binding</keyword>
<evidence type="ECO:0000256" key="16">
    <source>
        <dbReference type="ARBA" id="ARBA00023317"/>
    </source>
</evidence>
<dbReference type="GO" id="GO:0006950">
    <property type="term" value="P:response to stress"/>
    <property type="evidence" value="ECO:0007669"/>
    <property type="project" value="UniProtKB-ARBA"/>
</dbReference>
<dbReference type="InterPro" id="IPR001697">
    <property type="entry name" value="Pyr_Knase"/>
</dbReference>
<name>A0A1U7M6C9_TISCR</name>
<feature type="domain" description="Pyruvate kinase C-terminal" evidence="21">
    <location>
        <begin position="357"/>
        <end position="469"/>
    </location>
</feature>
<evidence type="ECO:0000256" key="2">
    <source>
        <dbReference type="ARBA" id="ARBA00001958"/>
    </source>
</evidence>
<dbReference type="Pfam" id="PF02887">
    <property type="entry name" value="PK_C"/>
    <property type="match status" value="1"/>
</dbReference>
<dbReference type="AlphaFoldDB" id="A0A1U7M6C9"/>
<reference evidence="22 23" key="1">
    <citation type="submission" date="2016-02" db="EMBL/GenBank/DDBJ databases">
        <title>Genome sequence of Tissierella creatinophila DSM 6911.</title>
        <authorList>
            <person name="Poehlein A."/>
            <person name="Daniel R."/>
        </authorList>
    </citation>
    <scope>NUCLEOTIDE SEQUENCE [LARGE SCALE GENOMIC DNA]</scope>
    <source>
        <strain evidence="22 23">DSM 6911</strain>
    </source>
</reference>
<evidence type="ECO:0000256" key="5">
    <source>
        <dbReference type="ARBA" id="ARBA00008663"/>
    </source>
</evidence>
<dbReference type="InterPro" id="IPR015813">
    <property type="entry name" value="Pyrv/PenolPyrv_kinase-like_dom"/>
</dbReference>
<dbReference type="PROSITE" id="PS00110">
    <property type="entry name" value="PYRUVATE_KINASE"/>
    <property type="match status" value="1"/>
</dbReference>
<evidence type="ECO:0000259" key="21">
    <source>
        <dbReference type="Pfam" id="PF02887"/>
    </source>
</evidence>
<dbReference type="InterPro" id="IPR036918">
    <property type="entry name" value="Pyrv_Knase_C_sf"/>
</dbReference>
<keyword evidence="23" id="KW-1185">Reference proteome</keyword>
<organism evidence="22 23">
    <name type="scientific">Tissierella creatinophila DSM 6911</name>
    <dbReference type="NCBI Taxonomy" id="1123403"/>
    <lineage>
        <taxon>Bacteria</taxon>
        <taxon>Bacillati</taxon>
        <taxon>Bacillota</taxon>
        <taxon>Tissierellia</taxon>
        <taxon>Tissierellales</taxon>
        <taxon>Tissierellaceae</taxon>
        <taxon>Tissierella</taxon>
    </lineage>
</organism>
<evidence type="ECO:0000256" key="11">
    <source>
        <dbReference type="ARBA" id="ARBA00022777"/>
    </source>
</evidence>
<sequence length="584" mass="63426">MKKTKIVATIGPASESEEVLRELFKNGVNVCRLNFSHGNHEEHQARIDAIKKVRKELELPIGIMLDTKGPEIRLGDFRDGEITLQQGDPFILTTRDILGDKSMVSVTYKGLPNDVKPGNMILIDDGLVELEVLSIKDTEIECIALNNGNLSNHKGVNVPHVEINLPAITKKDIEDIKFGIKNDVDFIAASFIRRAEDVTNIRKVLEENNGENIDIISKIENQQGVDNIEEILMASDGMMVARGDLGVEIETEIMPLVQKDLIKRSNNVGKPVITATQMLDSMIRNPRPTRAEVTDVANAIFDGTSAIMLSGETAAGKYPVDSVKTMYNIALKTEEALDYEKLLKIRVGETELTITNSISRATCYTAQDLKAAAIVTATSSGHTSKAISKFKPKTPIIAATTTERVMRKLSLVWGVYPVLAPQSESTDEVVKNSVEAAIKGKYVNEGDLIIITAGVPVGISGTTNLIKVHIVGKVLVKGTGIGNKSVVGRVCIYKDETDFLNRFKEGDIVVANSTDKDMMQFIEKAGAIIAEHGGLTSHAAIVGLNLEIPTIVGADDATSILKNGEIVTIDSETGQIYKGETKVL</sequence>